<dbReference type="EC" id="6.3.4.19" evidence="1"/>
<dbReference type="PANTHER" id="PTHR45782">
    <property type="entry name" value="MITOCHONDRIAL RIBOSOME-ASSOCIATED GTPASE 1"/>
    <property type="match status" value="1"/>
</dbReference>
<dbReference type="PANTHER" id="PTHR45782:SF4">
    <property type="entry name" value="MITOCHONDRIAL RIBOSOME-ASSOCIATED GTPASE 1"/>
    <property type="match status" value="1"/>
</dbReference>
<evidence type="ECO:0000256" key="5">
    <source>
        <dbReference type="ARBA" id="ARBA00022840"/>
    </source>
</evidence>
<dbReference type="NCBIfam" id="TIGR02432">
    <property type="entry name" value="lysidine_TilS_N"/>
    <property type="match status" value="1"/>
</dbReference>
<dbReference type="Proteomes" id="UP001176521">
    <property type="component" value="Unassembled WGS sequence"/>
</dbReference>
<dbReference type="Pfam" id="PF01171">
    <property type="entry name" value="ATP_bind_3"/>
    <property type="match status" value="1"/>
</dbReference>
<evidence type="ECO:0000256" key="3">
    <source>
        <dbReference type="ARBA" id="ARBA00022694"/>
    </source>
</evidence>
<proteinExistence type="inferred from homology"/>
<evidence type="ECO:0000256" key="4">
    <source>
        <dbReference type="ARBA" id="ARBA00022741"/>
    </source>
</evidence>
<dbReference type="Gene3D" id="1.10.1580.10">
    <property type="match status" value="1"/>
</dbReference>
<keyword evidence="3" id="KW-0819">tRNA processing</keyword>
<dbReference type="GO" id="GO:0005525">
    <property type="term" value="F:GTP binding"/>
    <property type="evidence" value="ECO:0007669"/>
    <property type="project" value="UniProtKB-KW"/>
</dbReference>
<comment type="catalytic activity">
    <reaction evidence="7">
        <text>cytidine(34) in tRNA(Ile2) + L-lysine + ATP = lysidine(34) in tRNA(Ile2) + AMP + diphosphate + H(+)</text>
        <dbReference type="Rhea" id="RHEA:43744"/>
        <dbReference type="Rhea" id="RHEA-COMP:10625"/>
        <dbReference type="Rhea" id="RHEA-COMP:10670"/>
        <dbReference type="ChEBI" id="CHEBI:15378"/>
        <dbReference type="ChEBI" id="CHEBI:30616"/>
        <dbReference type="ChEBI" id="CHEBI:32551"/>
        <dbReference type="ChEBI" id="CHEBI:33019"/>
        <dbReference type="ChEBI" id="CHEBI:82748"/>
        <dbReference type="ChEBI" id="CHEBI:83665"/>
        <dbReference type="ChEBI" id="CHEBI:456215"/>
        <dbReference type="EC" id="6.3.4.19"/>
    </reaction>
</comment>
<evidence type="ECO:0000256" key="2">
    <source>
        <dbReference type="ARBA" id="ARBA00022598"/>
    </source>
</evidence>
<organism evidence="12 13">
    <name type="scientific">Tilletia horrida</name>
    <dbReference type="NCBI Taxonomy" id="155126"/>
    <lineage>
        <taxon>Eukaryota</taxon>
        <taxon>Fungi</taxon>
        <taxon>Dikarya</taxon>
        <taxon>Basidiomycota</taxon>
        <taxon>Ustilaginomycotina</taxon>
        <taxon>Exobasidiomycetes</taxon>
        <taxon>Tilletiales</taxon>
        <taxon>Tilletiaceae</taxon>
        <taxon>Tilletia</taxon>
    </lineage>
</organism>
<dbReference type="GO" id="GO:0005739">
    <property type="term" value="C:mitochondrion"/>
    <property type="evidence" value="ECO:0007669"/>
    <property type="project" value="TreeGrafter"/>
</dbReference>
<dbReference type="Gene3D" id="3.40.50.300">
    <property type="entry name" value="P-loop containing nucleotide triphosphate hydrolases"/>
    <property type="match status" value="1"/>
</dbReference>
<keyword evidence="2" id="KW-0436">Ligase</keyword>
<dbReference type="GO" id="GO:0005524">
    <property type="term" value="F:ATP binding"/>
    <property type="evidence" value="ECO:0007669"/>
    <property type="project" value="UniProtKB-KW"/>
</dbReference>
<dbReference type="GO" id="GO:0032543">
    <property type="term" value="P:mitochondrial translation"/>
    <property type="evidence" value="ECO:0007669"/>
    <property type="project" value="TreeGrafter"/>
</dbReference>
<feature type="coiled-coil region" evidence="8">
    <location>
        <begin position="851"/>
        <end position="878"/>
    </location>
</feature>
<keyword evidence="4" id="KW-0547">Nucleotide-binding</keyword>
<keyword evidence="6" id="KW-0342">GTP-binding</keyword>
<dbReference type="Gene3D" id="3.40.50.620">
    <property type="entry name" value="HUPs"/>
    <property type="match status" value="1"/>
</dbReference>
<dbReference type="CDD" id="cd01992">
    <property type="entry name" value="TilS_N"/>
    <property type="match status" value="1"/>
</dbReference>
<evidence type="ECO:0000256" key="1">
    <source>
        <dbReference type="ARBA" id="ARBA00013267"/>
    </source>
</evidence>
<sequence length="1121" mass="122367">MPRRVALEGALRAGQRVAVASSSASGASSASSCFEPRTSFLLPSQTPSWYPGHMQRALRSLPTLLARTTPVLPLVIEVRDARLPLTSINPAFERMLRQVYGMATTIRPALEGTAKAEDDETGKGKGKDKAVQRTPKTEWEQRRLVVYTKRDLTSARIEQPLTAAFEEHGQRIMFVDTRSDRDVKRIHRWALDISRGRLIGALRHTSTPEIGVRIIIMGMPNVGKSTLLNALRRVGVGRGKAVATAPHPGHTRKVAGTVRITEQAAKTEDGTRRAVSDTDDPPIYVYDTPGIMVPFLGRGARGSERGLKLALAAGIRTELFDSNMLADYLLYRFNLRHAYALHHHSGSEAAPLPAYLRSLPIDRLLSGPTNDITELLTALAQRVPGALSKGGIPDLDAAADFLIQRWRDGKLGPEEGDLDLGLNEVSGNVITVEMDEGELPQGMAELSDESHSARIRRLVGQHFVEVLEADDPARASALHTSTDDTTSARDIHEHEDDGEGAIGADRDLPVLLSNHQARKRAKATYLESQRAKYRAQGLIRDGTSSGGVRRSALPISAAEYTERLKALAVAARLDFNQGVALSISGGVDSMALAFLTARWRAEEAPATRVAAAIVDHGLRKESAEEAHMTKGRLHSLGIEAEVLTITWAQNGFPALPPPDAPFEATARYARRLALLRFLRAHRTRTVLFGHHADDQVETAVLRAMHGSHDVECGQDGLGAMREVDGFGAHAVLAALGKGRGHARRDWLEMGPFDQMLRVGRPLLPFSKARLRATCEETNVEWAEDPTNDVVQQNTRNLVRKMVRDLEEGGQAEWSSYEDQEAVRALQWCIKQAKGSDGSDSLGAAEVLRRWVSAISRSRDRAERRCADLLNQITSSESSPQECALRVWPSLLPTDIDNVEREHLLRAIVNRVSPHPLNSAAARGLGPGSDSPSSPAALAPHWLCEEPLRRGAQAAMRASRPARAVVNGDVILTARLRAREDPPTDSAKNGVSTTLVEAMRSPLRASEADSERLCHSGPIAHTVAAEAQESDPAWRLWDGRYFIRVVHTAAHGSGTWSVRPSARHKATVLPRVYCHGASGDKDEPRILIGGVRLTRDERVLADECCAALHLAVHIQPARCAIP</sequence>
<dbReference type="AlphaFoldDB" id="A0AAN6JNX5"/>
<keyword evidence="8" id="KW-0175">Coiled coil</keyword>
<dbReference type="InterPro" id="IPR023179">
    <property type="entry name" value="GTP-bd_ortho_bundle_sf"/>
</dbReference>
<feature type="region of interest" description="Disordered" evidence="9">
    <location>
        <begin position="111"/>
        <end position="135"/>
    </location>
</feature>
<dbReference type="PROSITE" id="PS51257">
    <property type="entry name" value="PROKAR_LIPOPROTEIN"/>
    <property type="match status" value="1"/>
</dbReference>
<dbReference type="InterPro" id="IPR011063">
    <property type="entry name" value="TilS/TtcA_N"/>
</dbReference>
<dbReference type="InterPro" id="IPR012094">
    <property type="entry name" value="tRNA_Ile_lys_synt"/>
</dbReference>
<evidence type="ECO:0000259" key="10">
    <source>
        <dbReference type="Pfam" id="PF01171"/>
    </source>
</evidence>
<keyword evidence="5" id="KW-0067">ATP-binding</keyword>
<evidence type="ECO:0000256" key="7">
    <source>
        <dbReference type="ARBA" id="ARBA00048539"/>
    </source>
</evidence>
<evidence type="ECO:0000259" key="11">
    <source>
        <dbReference type="Pfam" id="PF01926"/>
    </source>
</evidence>
<evidence type="ECO:0000313" key="12">
    <source>
        <dbReference type="EMBL" id="KAK0524332.1"/>
    </source>
</evidence>
<evidence type="ECO:0000256" key="8">
    <source>
        <dbReference type="SAM" id="Coils"/>
    </source>
</evidence>
<dbReference type="GO" id="GO:0032267">
    <property type="term" value="F:tRNA(Ile)-lysidine synthase activity"/>
    <property type="evidence" value="ECO:0007669"/>
    <property type="project" value="UniProtKB-EC"/>
</dbReference>
<evidence type="ECO:0000313" key="13">
    <source>
        <dbReference type="Proteomes" id="UP001176521"/>
    </source>
</evidence>
<evidence type="ECO:0000256" key="9">
    <source>
        <dbReference type="SAM" id="MobiDB-lite"/>
    </source>
</evidence>
<dbReference type="EMBL" id="JAPDMQ010000456">
    <property type="protein sequence ID" value="KAK0524332.1"/>
    <property type="molecule type" value="Genomic_DNA"/>
</dbReference>
<dbReference type="InterPro" id="IPR027417">
    <property type="entry name" value="P-loop_NTPase"/>
</dbReference>
<name>A0AAN6JNX5_9BASI</name>
<dbReference type="InterPro" id="IPR006073">
    <property type="entry name" value="GTP-bd"/>
</dbReference>
<dbReference type="Pfam" id="PF01926">
    <property type="entry name" value="MMR_HSR1"/>
    <property type="match status" value="1"/>
</dbReference>
<keyword evidence="13" id="KW-1185">Reference proteome</keyword>
<gene>
    <name evidence="12" type="primary">mtg1</name>
    <name evidence="12" type="ORF">OC842_005870</name>
</gene>
<dbReference type="GO" id="GO:0003924">
    <property type="term" value="F:GTPase activity"/>
    <property type="evidence" value="ECO:0007669"/>
    <property type="project" value="TreeGrafter"/>
</dbReference>
<dbReference type="SUPFAM" id="SSF52540">
    <property type="entry name" value="P-loop containing nucleoside triphosphate hydrolases"/>
    <property type="match status" value="2"/>
</dbReference>
<protein>
    <recommendedName>
        <fullName evidence="1">tRNA(Ile)-lysidine synthetase</fullName>
        <ecNumber evidence="1">6.3.4.19</ecNumber>
    </recommendedName>
</protein>
<dbReference type="HAMAP" id="MF_01161">
    <property type="entry name" value="tRNA_Ile_lys_synt"/>
    <property type="match status" value="1"/>
</dbReference>
<feature type="compositionally biased region" description="Basic and acidic residues" evidence="9">
    <location>
        <begin position="121"/>
        <end position="135"/>
    </location>
</feature>
<dbReference type="InterPro" id="IPR014729">
    <property type="entry name" value="Rossmann-like_a/b/a_fold"/>
</dbReference>
<dbReference type="GO" id="GO:0008033">
    <property type="term" value="P:tRNA processing"/>
    <property type="evidence" value="ECO:0007669"/>
    <property type="project" value="UniProtKB-KW"/>
</dbReference>
<dbReference type="SUPFAM" id="SSF52402">
    <property type="entry name" value="Adenine nucleotide alpha hydrolases-like"/>
    <property type="match status" value="1"/>
</dbReference>
<dbReference type="InterPro" id="IPR012795">
    <property type="entry name" value="tRNA_Ile_lys_synt_N"/>
</dbReference>
<feature type="domain" description="G" evidence="11">
    <location>
        <begin position="213"/>
        <end position="310"/>
    </location>
</feature>
<accession>A0AAN6JNX5</accession>
<reference evidence="12" key="1">
    <citation type="journal article" date="2023" name="PhytoFront">
        <title>Draft Genome Resources of Seven Strains of Tilletia horrida, Causal Agent of Kernel Smut of Rice.</title>
        <authorList>
            <person name="Khanal S."/>
            <person name="Antony Babu S."/>
            <person name="Zhou X.G."/>
        </authorList>
    </citation>
    <scope>NUCLEOTIDE SEQUENCE</scope>
    <source>
        <strain evidence="12">TX3</strain>
    </source>
</reference>
<dbReference type="CDD" id="cd01856">
    <property type="entry name" value="YlqF"/>
    <property type="match status" value="1"/>
</dbReference>
<feature type="domain" description="tRNA(Ile)-lysidine/2-thiocytidine synthase N-terminal" evidence="10">
    <location>
        <begin position="580"/>
        <end position="800"/>
    </location>
</feature>
<comment type="caution">
    <text evidence="12">The sequence shown here is derived from an EMBL/GenBank/DDBJ whole genome shotgun (WGS) entry which is preliminary data.</text>
</comment>
<evidence type="ECO:0000256" key="6">
    <source>
        <dbReference type="ARBA" id="ARBA00023134"/>
    </source>
</evidence>